<dbReference type="InterPro" id="IPR006603">
    <property type="entry name" value="PQ-loop_rpt"/>
</dbReference>
<dbReference type="Gene3D" id="1.20.1280.290">
    <property type="match status" value="1"/>
</dbReference>
<dbReference type="EMBL" id="VENO01000001">
    <property type="protein sequence ID" value="TNV70510.1"/>
    <property type="molecule type" value="Genomic_DNA"/>
</dbReference>
<keyword evidence="2 5" id="KW-0812">Transmembrane</keyword>
<dbReference type="AlphaFoldDB" id="A0A5C5ECH6"/>
<comment type="caution">
    <text evidence="6">The sequence shown here is derived from an EMBL/GenBank/DDBJ whole genome shotgun (WGS) entry which is preliminary data.</text>
</comment>
<comment type="subcellular location">
    <subcellularLocation>
        <location evidence="1">Membrane</location>
        <topology evidence="1">Multi-pass membrane protein</topology>
    </subcellularLocation>
</comment>
<sequence length="79" mass="8801">MIGFIAAVLTTLSFVPQAWQIIKTKDTSGISLGMYAMFVAGVFLWLIHGWNIQDYAIISANGITLVLASIILFYKIKYK</sequence>
<reference evidence="6 7" key="1">
    <citation type="submission" date="2019-06" db="EMBL/GenBank/DDBJ databases">
        <title>Description Trichococcus psychrophilus sp. nov., isolated from a cold spring, by genomic and phenotypic analyses.</title>
        <authorList>
            <person name="Zakharyuk A."/>
        </authorList>
    </citation>
    <scope>NUCLEOTIDE SEQUENCE [LARGE SCALE GENOMIC DNA]</scope>
    <source>
        <strain evidence="6 7">SKBG</strain>
    </source>
</reference>
<accession>A0A5C5ECH6</accession>
<name>A0A5C5ECH6_9LACT</name>
<keyword evidence="3 5" id="KW-1133">Transmembrane helix</keyword>
<evidence type="ECO:0000313" key="6">
    <source>
        <dbReference type="EMBL" id="TNV70510.1"/>
    </source>
</evidence>
<evidence type="ECO:0000256" key="4">
    <source>
        <dbReference type="ARBA" id="ARBA00023136"/>
    </source>
</evidence>
<proteinExistence type="predicted"/>
<keyword evidence="4 5" id="KW-0472">Membrane</keyword>
<keyword evidence="7" id="KW-1185">Reference proteome</keyword>
<dbReference type="GO" id="GO:0051119">
    <property type="term" value="F:sugar transmembrane transporter activity"/>
    <property type="evidence" value="ECO:0007669"/>
    <property type="project" value="InterPro"/>
</dbReference>
<protein>
    <recommendedName>
        <fullName evidence="8">MtN3 and saliva related transmembrane protein</fullName>
    </recommendedName>
</protein>
<evidence type="ECO:0000256" key="2">
    <source>
        <dbReference type="ARBA" id="ARBA00022692"/>
    </source>
</evidence>
<dbReference type="Proteomes" id="UP000313395">
    <property type="component" value="Unassembled WGS sequence"/>
</dbReference>
<dbReference type="Pfam" id="PF04193">
    <property type="entry name" value="PQ-loop"/>
    <property type="match status" value="1"/>
</dbReference>
<dbReference type="RefSeq" id="WP_086629002.1">
    <property type="nucleotide sequence ID" value="NZ_VENO01000001.1"/>
</dbReference>
<evidence type="ECO:0000313" key="7">
    <source>
        <dbReference type="Proteomes" id="UP000313395"/>
    </source>
</evidence>
<evidence type="ECO:0000256" key="3">
    <source>
        <dbReference type="ARBA" id="ARBA00022989"/>
    </source>
</evidence>
<evidence type="ECO:0000256" key="5">
    <source>
        <dbReference type="SAM" id="Phobius"/>
    </source>
</evidence>
<evidence type="ECO:0008006" key="8">
    <source>
        <dbReference type="Google" id="ProtNLM"/>
    </source>
</evidence>
<feature type="transmembrane region" description="Helical" evidence="5">
    <location>
        <begin position="30"/>
        <end position="48"/>
    </location>
</feature>
<organism evidence="6 7">
    <name type="scientific">Trichococcus shcherbakoviae subsp. psychrophilus</name>
    <dbReference type="NCBI Taxonomy" id="2585775"/>
    <lineage>
        <taxon>Bacteria</taxon>
        <taxon>Bacillati</taxon>
        <taxon>Bacillota</taxon>
        <taxon>Bacilli</taxon>
        <taxon>Lactobacillales</taxon>
        <taxon>Carnobacteriaceae</taxon>
        <taxon>Trichococcus</taxon>
    </lineage>
</organism>
<gene>
    <name evidence="6" type="ORF">FHK04_04605</name>
</gene>
<dbReference type="InterPro" id="IPR047662">
    <property type="entry name" value="SemiSWEET"/>
</dbReference>
<dbReference type="GO" id="GO:0016020">
    <property type="term" value="C:membrane"/>
    <property type="evidence" value="ECO:0007669"/>
    <property type="project" value="UniProtKB-SubCell"/>
</dbReference>
<evidence type="ECO:0000256" key="1">
    <source>
        <dbReference type="ARBA" id="ARBA00004141"/>
    </source>
</evidence>
<dbReference type="NCBIfam" id="NF037968">
    <property type="entry name" value="SemiSWEET_2"/>
    <property type="match status" value="1"/>
</dbReference>
<dbReference type="SMART" id="SM00679">
    <property type="entry name" value="CTNS"/>
    <property type="match status" value="1"/>
</dbReference>
<feature type="transmembrane region" description="Helical" evidence="5">
    <location>
        <begin position="55"/>
        <end position="76"/>
    </location>
</feature>